<organism evidence="2 3">
    <name type="scientific">Piloderma croceum (strain F 1598)</name>
    <dbReference type="NCBI Taxonomy" id="765440"/>
    <lineage>
        <taxon>Eukaryota</taxon>
        <taxon>Fungi</taxon>
        <taxon>Dikarya</taxon>
        <taxon>Basidiomycota</taxon>
        <taxon>Agaricomycotina</taxon>
        <taxon>Agaricomycetes</taxon>
        <taxon>Agaricomycetidae</taxon>
        <taxon>Atheliales</taxon>
        <taxon>Atheliaceae</taxon>
        <taxon>Piloderma</taxon>
    </lineage>
</organism>
<gene>
    <name evidence="2" type="ORF">PILCRDRAFT_14879</name>
</gene>
<feature type="compositionally biased region" description="Polar residues" evidence="1">
    <location>
        <begin position="9"/>
        <end position="26"/>
    </location>
</feature>
<sequence>MTHLKPSGTLHSPDTQGISQINSQAPLQVHECPAGQDDSAQQQYGDSIYNLNNVLDNSHGFKSNNRSNTNSNSGGSTALYHHSGSHYGLGLGGWCQWCAWP</sequence>
<keyword evidence="3" id="KW-1185">Reference proteome</keyword>
<evidence type="ECO:0000256" key="1">
    <source>
        <dbReference type="SAM" id="MobiDB-lite"/>
    </source>
</evidence>
<evidence type="ECO:0000313" key="2">
    <source>
        <dbReference type="EMBL" id="KIM73894.1"/>
    </source>
</evidence>
<evidence type="ECO:0000313" key="3">
    <source>
        <dbReference type="Proteomes" id="UP000054166"/>
    </source>
</evidence>
<name>A0A0C3F152_PILCF</name>
<dbReference type="InParanoid" id="A0A0C3F152"/>
<feature type="region of interest" description="Disordered" evidence="1">
    <location>
        <begin position="59"/>
        <end position="79"/>
    </location>
</feature>
<feature type="region of interest" description="Disordered" evidence="1">
    <location>
        <begin position="1"/>
        <end position="45"/>
    </location>
</feature>
<dbReference type="Proteomes" id="UP000054166">
    <property type="component" value="Unassembled WGS sequence"/>
</dbReference>
<reference evidence="2 3" key="1">
    <citation type="submission" date="2014-04" db="EMBL/GenBank/DDBJ databases">
        <authorList>
            <consortium name="DOE Joint Genome Institute"/>
            <person name="Kuo A."/>
            <person name="Tarkka M."/>
            <person name="Buscot F."/>
            <person name="Kohler A."/>
            <person name="Nagy L.G."/>
            <person name="Floudas D."/>
            <person name="Copeland A."/>
            <person name="Barry K.W."/>
            <person name="Cichocki N."/>
            <person name="Veneault-Fourrey C."/>
            <person name="LaButti K."/>
            <person name="Lindquist E.A."/>
            <person name="Lipzen A."/>
            <person name="Lundell T."/>
            <person name="Morin E."/>
            <person name="Murat C."/>
            <person name="Sun H."/>
            <person name="Tunlid A."/>
            <person name="Henrissat B."/>
            <person name="Grigoriev I.V."/>
            <person name="Hibbett D.S."/>
            <person name="Martin F."/>
            <person name="Nordberg H.P."/>
            <person name="Cantor M.N."/>
            <person name="Hua S.X."/>
        </authorList>
    </citation>
    <scope>NUCLEOTIDE SEQUENCE [LARGE SCALE GENOMIC DNA]</scope>
    <source>
        <strain evidence="2 3">F 1598</strain>
    </source>
</reference>
<dbReference type="AlphaFoldDB" id="A0A0C3F152"/>
<dbReference type="HOGENOM" id="CLU_2292735_0_0_1"/>
<dbReference type="EMBL" id="KN833071">
    <property type="protein sequence ID" value="KIM73894.1"/>
    <property type="molecule type" value="Genomic_DNA"/>
</dbReference>
<accession>A0A0C3F152</accession>
<protein>
    <submittedName>
        <fullName evidence="2">Uncharacterized protein</fullName>
    </submittedName>
</protein>
<feature type="compositionally biased region" description="Low complexity" evidence="1">
    <location>
        <begin position="63"/>
        <end position="79"/>
    </location>
</feature>
<reference evidence="3" key="2">
    <citation type="submission" date="2015-01" db="EMBL/GenBank/DDBJ databases">
        <title>Evolutionary Origins and Diversification of the Mycorrhizal Mutualists.</title>
        <authorList>
            <consortium name="DOE Joint Genome Institute"/>
            <consortium name="Mycorrhizal Genomics Consortium"/>
            <person name="Kohler A."/>
            <person name="Kuo A."/>
            <person name="Nagy L.G."/>
            <person name="Floudas D."/>
            <person name="Copeland A."/>
            <person name="Barry K.W."/>
            <person name="Cichocki N."/>
            <person name="Veneault-Fourrey C."/>
            <person name="LaButti K."/>
            <person name="Lindquist E.A."/>
            <person name="Lipzen A."/>
            <person name="Lundell T."/>
            <person name="Morin E."/>
            <person name="Murat C."/>
            <person name="Riley R."/>
            <person name="Ohm R."/>
            <person name="Sun H."/>
            <person name="Tunlid A."/>
            <person name="Henrissat B."/>
            <person name="Grigoriev I.V."/>
            <person name="Hibbett D.S."/>
            <person name="Martin F."/>
        </authorList>
    </citation>
    <scope>NUCLEOTIDE SEQUENCE [LARGE SCALE GENOMIC DNA]</scope>
    <source>
        <strain evidence="3">F 1598</strain>
    </source>
</reference>
<proteinExistence type="predicted"/>